<dbReference type="GO" id="GO:0042144">
    <property type="term" value="P:vacuole fusion, non-autophagic"/>
    <property type="evidence" value="ECO:0007669"/>
    <property type="project" value="TreeGrafter"/>
</dbReference>
<dbReference type="EMBL" id="KN846973">
    <property type="protein sequence ID" value="KIW78125.1"/>
    <property type="molecule type" value="Genomic_DNA"/>
</dbReference>
<dbReference type="InterPro" id="IPR052471">
    <property type="entry name" value="PBI_I9"/>
</dbReference>
<dbReference type="VEuPathDB" id="FungiDB:Z517_07958"/>
<dbReference type="Gene3D" id="3.30.70.80">
    <property type="entry name" value="Peptidase S8 propeptide/proteinase inhibitor I9"/>
    <property type="match status" value="1"/>
</dbReference>
<feature type="signal peptide" evidence="2">
    <location>
        <begin position="1"/>
        <end position="20"/>
    </location>
</feature>
<keyword evidence="4" id="KW-1185">Reference proteome</keyword>
<comment type="similarity">
    <text evidence="1">Belongs to the protease inhibitor I9 family.</text>
</comment>
<dbReference type="HOGENOM" id="CLU_156026_3_1_1"/>
<protein>
    <recommendedName>
        <fullName evidence="5">Inhibitor I9 domain-containing protein</fullName>
    </recommendedName>
</protein>
<gene>
    <name evidence="3" type="ORF">Z517_07958</name>
</gene>
<dbReference type="FunFam" id="3.30.70.80:FF:000005">
    <property type="entry name" value="Proteinase inhibitor I2B"/>
    <property type="match status" value="1"/>
</dbReference>
<dbReference type="RefSeq" id="XP_013281933.1">
    <property type="nucleotide sequence ID" value="XM_013426479.1"/>
</dbReference>
<dbReference type="GO" id="GO:0004866">
    <property type="term" value="F:endopeptidase inhibitor activity"/>
    <property type="evidence" value="ECO:0007669"/>
    <property type="project" value="TreeGrafter"/>
</dbReference>
<dbReference type="InterPro" id="IPR037045">
    <property type="entry name" value="S8pro/Inhibitor_I9_sf"/>
</dbReference>
<sequence>MLPFLNLILQSLTLWQKVTLKENASPEELTKAKEKAKADGGEIKHEFTLIKGFTVEFPDDKVGVLQTNEHIHVEQDSEVRTQ</sequence>
<dbReference type="Proteomes" id="UP000053029">
    <property type="component" value="Unassembled WGS sequence"/>
</dbReference>
<reference evidence="3 4" key="1">
    <citation type="submission" date="2015-01" db="EMBL/GenBank/DDBJ databases">
        <title>The Genome Sequence of Fonsecaea pedrosoi CBS 271.37.</title>
        <authorList>
            <consortium name="The Broad Institute Genomics Platform"/>
            <person name="Cuomo C."/>
            <person name="de Hoog S."/>
            <person name="Gorbushina A."/>
            <person name="Stielow B."/>
            <person name="Teixiera M."/>
            <person name="Abouelleil A."/>
            <person name="Chapman S.B."/>
            <person name="Priest M."/>
            <person name="Young S.K."/>
            <person name="Wortman J."/>
            <person name="Nusbaum C."/>
            <person name="Birren B."/>
        </authorList>
    </citation>
    <scope>NUCLEOTIDE SEQUENCE [LARGE SCALE GENOMIC DNA]</scope>
    <source>
        <strain evidence="3 4">CBS 271.37</strain>
    </source>
</reference>
<feature type="chain" id="PRO_5002258595" description="Inhibitor I9 domain-containing protein" evidence="2">
    <location>
        <begin position="21"/>
        <end position="82"/>
    </location>
</feature>
<dbReference type="SUPFAM" id="SSF54897">
    <property type="entry name" value="Protease propeptides/inhibitors"/>
    <property type="match status" value="1"/>
</dbReference>
<accession>A0A0D2GHS2</accession>
<keyword evidence="2" id="KW-0732">Signal</keyword>
<evidence type="ECO:0000256" key="1">
    <source>
        <dbReference type="ARBA" id="ARBA00038069"/>
    </source>
</evidence>
<dbReference type="AlphaFoldDB" id="A0A0D2GHS2"/>
<dbReference type="STRING" id="1442368.A0A0D2GHS2"/>
<name>A0A0D2GHS2_9EURO</name>
<evidence type="ECO:0000256" key="2">
    <source>
        <dbReference type="SAM" id="SignalP"/>
    </source>
</evidence>
<organism evidence="3 4">
    <name type="scientific">Fonsecaea pedrosoi CBS 271.37</name>
    <dbReference type="NCBI Taxonomy" id="1442368"/>
    <lineage>
        <taxon>Eukaryota</taxon>
        <taxon>Fungi</taxon>
        <taxon>Dikarya</taxon>
        <taxon>Ascomycota</taxon>
        <taxon>Pezizomycotina</taxon>
        <taxon>Eurotiomycetes</taxon>
        <taxon>Chaetothyriomycetidae</taxon>
        <taxon>Chaetothyriales</taxon>
        <taxon>Herpotrichiellaceae</taxon>
        <taxon>Fonsecaea</taxon>
    </lineage>
</organism>
<proteinExistence type="inferred from homology"/>
<dbReference type="OrthoDB" id="5518345at2759"/>
<evidence type="ECO:0008006" key="5">
    <source>
        <dbReference type="Google" id="ProtNLM"/>
    </source>
</evidence>
<dbReference type="PANTHER" id="PTHR28288:SF2">
    <property type="entry name" value="PROTEASE B INHIBITOR 2"/>
    <property type="match status" value="1"/>
</dbReference>
<evidence type="ECO:0000313" key="3">
    <source>
        <dbReference type="EMBL" id="KIW78125.1"/>
    </source>
</evidence>
<dbReference type="GeneID" id="25307448"/>
<evidence type="ECO:0000313" key="4">
    <source>
        <dbReference type="Proteomes" id="UP000053029"/>
    </source>
</evidence>
<dbReference type="PANTHER" id="PTHR28288">
    <property type="entry name" value="PROTEASE B INHIBITOR 2"/>
    <property type="match status" value="1"/>
</dbReference>